<name>A0ABU8V878_9BURK</name>
<feature type="chain" id="PRO_5047260469" description="DUF4148 domain-containing protein" evidence="2">
    <location>
        <begin position="24"/>
        <end position="112"/>
    </location>
</feature>
<sequence>MNSNKFALSLVLACASLALPAGAGPVGYFPTGATQQRSLRDAVEAHRAATRAEAKQGEAIAGRRLTPAELAELRQQVRQQSAPRLLPPESMPAERMVPAPGFKGVALGKSRP</sequence>
<organism evidence="3 4">
    <name type="scientific">Variovorax ureilyticus</name>
    <dbReference type="NCBI Taxonomy" id="1836198"/>
    <lineage>
        <taxon>Bacteria</taxon>
        <taxon>Pseudomonadati</taxon>
        <taxon>Pseudomonadota</taxon>
        <taxon>Betaproteobacteria</taxon>
        <taxon>Burkholderiales</taxon>
        <taxon>Comamonadaceae</taxon>
        <taxon>Variovorax</taxon>
    </lineage>
</organism>
<feature type="region of interest" description="Disordered" evidence="1">
    <location>
        <begin position="77"/>
        <end position="112"/>
    </location>
</feature>
<protein>
    <recommendedName>
        <fullName evidence="5">DUF4148 domain-containing protein</fullName>
    </recommendedName>
</protein>
<feature type="signal peptide" evidence="2">
    <location>
        <begin position="1"/>
        <end position="23"/>
    </location>
</feature>
<proteinExistence type="predicted"/>
<evidence type="ECO:0000313" key="3">
    <source>
        <dbReference type="EMBL" id="MEJ8809844.1"/>
    </source>
</evidence>
<keyword evidence="4" id="KW-1185">Reference proteome</keyword>
<evidence type="ECO:0000256" key="2">
    <source>
        <dbReference type="SAM" id="SignalP"/>
    </source>
</evidence>
<comment type="caution">
    <text evidence="3">The sequence shown here is derived from an EMBL/GenBank/DDBJ whole genome shotgun (WGS) entry which is preliminary data.</text>
</comment>
<evidence type="ECO:0000313" key="4">
    <source>
        <dbReference type="Proteomes" id="UP001365846"/>
    </source>
</evidence>
<dbReference type="RefSeq" id="WP_340355161.1">
    <property type="nucleotide sequence ID" value="NZ_JBBKZU010000001.1"/>
</dbReference>
<evidence type="ECO:0008006" key="5">
    <source>
        <dbReference type="Google" id="ProtNLM"/>
    </source>
</evidence>
<dbReference type="EMBL" id="JBBKZU010000001">
    <property type="protein sequence ID" value="MEJ8809844.1"/>
    <property type="molecule type" value="Genomic_DNA"/>
</dbReference>
<dbReference type="Proteomes" id="UP001365846">
    <property type="component" value="Unassembled WGS sequence"/>
</dbReference>
<evidence type="ECO:0000256" key="1">
    <source>
        <dbReference type="SAM" id="MobiDB-lite"/>
    </source>
</evidence>
<keyword evidence="2" id="KW-0732">Signal</keyword>
<gene>
    <name evidence="3" type="ORF">WKW77_02115</name>
</gene>
<reference evidence="3 4" key="1">
    <citation type="submission" date="2024-03" db="EMBL/GenBank/DDBJ databases">
        <title>Novel species of the genus Variovorax.</title>
        <authorList>
            <person name="Liu Q."/>
            <person name="Xin Y.-H."/>
        </authorList>
    </citation>
    <scope>NUCLEOTIDE SEQUENCE [LARGE SCALE GENOMIC DNA]</scope>
    <source>
        <strain evidence="3 4">KACC 18899</strain>
    </source>
</reference>
<accession>A0ABU8V878</accession>